<feature type="domain" description="Glycoside hydrolase family 3 C-terminal" evidence="3">
    <location>
        <begin position="50"/>
        <end position="92"/>
    </location>
</feature>
<dbReference type="AlphaFoldDB" id="A0A2Z6PQT0"/>
<evidence type="ECO:0000313" key="5">
    <source>
        <dbReference type="Proteomes" id="UP000242715"/>
    </source>
</evidence>
<dbReference type="Gene3D" id="3.40.50.1700">
    <property type="entry name" value="Glycoside hydrolase family 3 C-terminal domain"/>
    <property type="match status" value="1"/>
</dbReference>
<dbReference type="OrthoDB" id="47059at2759"/>
<dbReference type="EMBL" id="DF974581">
    <property type="protein sequence ID" value="GAU49529.1"/>
    <property type="molecule type" value="Genomic_DNA"/>
</dbReference>
<keyword evidence="1" id="KW-0378">Hydrolase</keyword>
<accession>A0A2Z6PQT0</accession>
<dbReference type="SUPFAM" id="SSF52279">
    <property type="entry name" value="Beta-D-glucan exohydrolase, C-terminal domain"/>
    <property type="match status" value="1"/>
</dbReference>
<dbReference type="PANTHER" id="PTHR42721">
    <property type="entry name" value="SUGAR HYDROLASE-RELATED"/>
    <property type="match status" value="1"/>
</dbReference>
<name>A0A2Z6PQT0_TRISU</name>
<evidence type="ECO:0000256" key="1">
    <source>
        <dbReference type="ARBA" id="ARBA00022801"/>
    </source>
</evidence>
<keyword evidence="2" id="KW-0326">Glycosidase</keyword>
<gene>
    <name evidence="4" type="ORF">TSUD_407580</name>
</gene>
<evidence type="ECO:0000259" key="3">
    <source>
        <dbReference type="Pfam" id="PF01915"/>
    </source>
</evidence>
<evidence type="ECO:0000313" key="4">
    <source>
        <dbReference type="EMBL" id="GAU49529.1"/>
    </source>
</evidence>
<dbReference type="GO" id="GO:0031222">
    <property type="term" value="P:arabinan catabolic process"/>
    <property type="evidence" value="ECO:0007669"/>
    <property type="project" value="TreeGrafter"/>
</dbReference>
<protein>
    <recommendedName>
        <fullName evidence="3">Glycoside hydrolase family 3 C-terminal domain-containing protein</fullName>
    </recommendedName>
</protein>
<reference evidence="5" key="1">
    <citation type="journal article" date="2017" name="Front. Plant Sci.">
        <title>Climate Clever Clovers: New Paradigm to Reduce the Environmental Footprint of Ruminants by Breeding Low Methanogenic Forages Utilizing Haplotype Variation.</title>
        <authorList>
            <person name="Kaur P."/>
            <person name="Appels R."/>
            <person name="Bayer P.E."/>
            <person name="Keeble-Gagnere G."/>
            <person name="Wang J."/>
            <person name="Hirakawa H."/>
            <person name="Shirasawa K."/>
            <person name="Vercoe P."/>
            <person name="Stefanova K."/>
            <person name="Durmic Z."/>
            <person name="Nichols P."/>
            <person name="Revell C."/>
            <person name="Isobe S.N."/>
            <person name="Edwards D."/>
            <person name="Erskine W."/>
        </authorList>
    </citation>
    <scope>NUCLEOTIDE SEQUENCE [LARGE SCALE GENOMIC DNA]</scope>
    <source>
        <strain evidence="5">cv. Daliak</strain>
    </source>
</reference>
<dbReference type="GO" id="GO:0048046">
    <property type="term" value="C:apoplast"/>
    <property type="evidence" value="ECO:0007669"/>
    <property type="project" value="TreeGrafter"/>
</dbReference>
<dbReference type="InterPro" id="IPR002772">
    <property type="entry name" value="Glyco_hydro_3_C"/>
</dbReference>
<dbReference type="GO" id="GO:0045493">
    <property type="term" value="P:xylan catabolic process"/>
    <property type="evidence" value="ECO:0007669"/>
    <property type="project" value="InterPro"/>
</dbReference>
<keyword evidence="5" id="KW-1185">Reference proteome</keyword>
<dbReference type="GO" id="GO:0046556">
    <property type="term" value="F:alpha-L-arabinofuranosidase activity"/>
    <property type="evidence" value="ECO:0007669"/>
    <property type="project" value="TreeGrafter"/>
</dbReference>
<dbReference type="InterPro" id="IPR044993">
    <property type="entry name" value="BXL"/>
</dbReference>
<evidence type="ECO:0000256" key="2">
    <source>
        <dbReference type="ARBA" id="ARBA00023295"/>
    </source>
</evidence>
<dbReference type="Pfam" id="PF01915">
    <property type="entry name" value="Glyco_hydro_3_C"/>
    <property type="match status" value="1"/>
</dbReference>
<dbReference type="Proteomes" id="UP000242715">
    <property type="component" value="Unassembled WGS sequence"/>
</dbReference>
<proteinExistence type="predicted"/>
<dbReference type="GO" id="GO:0009044">
    <property type="term" value="F:xylan 1,4-beta-xylosidase activity"/>
    <property type="evidence" value="ECO:0007669"/>
    <property type="project" value="InterPro"/>
</dbReference>
<organism evidence="4 5">
    <name type="scientific">Trifolium subterraneum</name>
    <name type="common">Subterranean clover</name>
    <dbReference type="NCBI Taxonomy" id="3900"/>
    <lineage>
        <taxon>Eukaryota</taxon>
        <taxon>Viridiplantae</taxon>
        <taxon>Streptophyta</taxon>
        <taxon>Embryophyta</taxon>
        <taxon>Tracheophyta</taxon>
        <taxon>Spermatophyta</taxon>
        <taxon>Magnoliopsida</taxon>
        <taxon>eudicotyledons</taxon>
        <taxon>Gunneridae</taxon>
        <taxon>Pentapetalae</taxon>
        <taxon>rosids</taxon>
        <taxon>fabids</taxon>
        <taxon>Fabales</taxon>
        <taxon>Fabaceae</taxon>
        <taxon>Papilionoideae</taxon>
        <taxon>50 kb inversion clade</taxon>
        <taxon>NPAAA clade</taxon>
        <taxon>Hologalegina</taxon>
        <taxon>IRL clade</taxon>
        <taxon>Trifolieae</taxon>
        <taxon>Trifolium</taxon>
    </lineage>
</organism>
<sequence>MWFQQFRDINASWFLYVILASKQPYGNLGPKDACTSANHKLAREAARQGIVLLKNSPGSLPLNAKAIKSLAVIGPNANATRTMIGNYEGEVQGMASRFVGIGLDIGLSNCIGSSTPLVLASFCVVTWIHTSPVIDLKWVHPSMDLAMEGDL</sequence>
<dbReference type="PANTHER" id="PTHR42721:SF14">
    <property type="entry name" value="BETA-D-XYLOSIDASE 4-RELATED"/>
    <property type="match status" value="1"/>
</dbReference>
<dbReference type="InterPro" id="IPR036881">
    <property type="entry name" value="Glyco_hydro_3_C_sf"/>
</dbReference>